<evidence type="ECO:0000313" key="1">
    <source>
        <dbReference type="EMBL" id="OXU24276.1"/>
    </source>
</evidence>
<comment type="caution">
    <text evidence="1">The sequence shown here is derived from an EMBL/GenBank/DDBJ whole genome shotgun (WGS) entry which is preliminary data.</text>
</comment>
<protein>
    <recommendedName>
        <fullName evidence="3">Peptidase aspartic putative domain-containing protein</fullName>
    </recommendedName>
</protein>
<name>A0A232F0I6_9HYME</name>
<sequence>MLIGSGPTLSIRCPGQLKVLNDNNLIFQKTKLGWIMGGNLESTNLSKSSRCLVTSLPFDLERFWKLEDLLIQGLSIPVRLSSTTYRCGSEMVVPRTHLSLRGLPKIQYFIFTTRLLAKGIN</sequence>
<dbReference type="AlphaFoldDB" id="A0A232F0I6"/>
<accession>A0A232F0I6</accession>
<dbReference type="Proteomes" id="UP000215335">
    <property type="component" value="Unassembled WGS sequence"/>
</dbReference>
<evidence type="ECO:0008006" key="3">
    <source>
        <dbReference type="Google" id="ProtNLM"/>
    </source>
</evidence>
<dbReference type="EMBL" id="NNAY01001351">
    <property type="protein sequence ID" value="OXU24276.1"/>
    <property type="molecule type" value="Genomic_DNA"/>
</dbReference>
<proteinExistence type="predicted"/>
<reference evidence="1 2" key="1">
    <citation type="journal article" date="2017" name="Curr. Biol.">
        <title>The Evolution of Venom by Co-option of Single-Copy Genes.</title>
        <authorList>
            <person name="Martinson E.O."/>
            <person name="Mrinalini"/>
            <person name="Kelkar Y.D."/>
            <person name="Chang C.H."/>
            <person name="Werren J.H."/>
        </authorList>
    </citation>
    <scope>NUCLEOTIDE SEQUENCE [LARGE SCALE GENOMIC DNA]</scope>
    <source>
        <strain evidence="1 2">Alberta</strain>
        <tissue evidence="1">Whole body</tissue>
    </source>
</reference>
<dbReference type="OrthoDB" id="5920040at2759"/>
<evidence type="ECO:0000313" key="2">
    <source>
        <dbReference type="Proteomes" id="UP000215335"/>
    </source>
</evidence>
<keyword evidence="2" id="KW-1185">Reference proteome</keyword>
<organism evidence="1 2">
    <name type="scientific">Trichomalopsis sarcophagae</name>
    <dbReference type="NCBI Taxonomy" id="543379"/>
    <lineage>
        <taxon>Eukaryota</taxon>
        <taxon>Metazoa</taxon>
        <taxon>Ecdysozoa</taxon>
        <taxon>Arthropoda</taxon>
        <taxon>Hexapoda</taxon>
        <taxon>Insecta</taxon>
        <taxon>Pterygota</taxon>
        <taxon>Neoptera</taxon>
        <taxon>Endopterygota</taxon>
        <taxon>Hymenoptera</taxon>
        <taxon>Apocrita</taxon>
        <taxon>Proctotrupomorpha</taxon>
        <taxon>Chalcidoidea</taxon>
        <taxon>Pteromalidae</taxon>
        <taxon>Pteromalinae</taxon>
        <taxon>Trichomalopsis</taxon>
    </lineage>
</organism>
<gene>
    <name evidence="1" type="ORF">TSAR_004062</name>
</gene>